<organism evidence="2 3">
    <name type="scientific">Nocardia acididurans</name>
    <dbReference type="NCBI Taxonomy" id="2802282"/>
    <lineage>
        <taxon>Bacteria</taxon>
        <taxon>Bacillati</taxon>
        <taxon>Actinomycetota</taxon>
        <taxon>Actinomycetes</taxon>
        <taxon>Mycobacteriales</taxon>
        <taxon>Nocardiaceae</taxon>
        <taxon>Nocardia</taxon>
    </lineage>
</organism>
<evidence type="ECO:0000256" key="1">
    <source>
        <dbReference type="SAM" id="Phobius"/>
    </source>
</evidence>
<evidence type="ECO:0000313" key="3">
    <source>
        <dbReference type="Proteomes" id="UP000602198"/>
    </source>
</evidence>
<dbReference type="InterPro" id="IPR012349">
    <property type="entry name" value="Split_barrel_FMN-bd"/>
</dbReference>
<proteinExistence type="predicted"/>
<dbReference type="RefSeq" id="WP_201949547.1">
    <property type="nucleotide sequence ID" value="NZ_JAERRJ010000008.1"/>
</dbReference>
<protein>
    <submittedName>
        <fullName evidence="2">Nitroreductase family deazaflavin-dependent oxidoreductase</fullName>
    </submittedName>
</protein>
<gene>
    <name evidence="2" type="ORF">JK358_21455</name>
</gene>
<dbReference type="EMBL" id="JAERRJ010000008">
    <property type="protein sequence ID" value="MBL1076967.1"/>
    <property type="molecule type" value="Genomic_DNA"/>
</dbReference>
<dbReference type="InterPro" id="IPR004378">
    <property type="entry name" value="F420H2_quin_Rdtase"/>
</dbReference>
<keyword evidence="3" id="KW-1185">Reference proteome</keyword>
<dbReference type="Proteomes" id="UP000602198">
    <property type="component" value="Unassembled WGS sequence"/>
</dbReference>
<reference evidence="2 3" key="1">
    <citation type="submission" date="2021-01" db="EMBL/GenBank/DDBJ databases">
        <title>WGS of actinomycetes isolated from Thailand.</title>
        <authorList>
            <person name="Thawai C."/>
        </authorList>
    </citation>
    <scope>NUCLEOTIDE SEQUENCE [LARGE SCALE GENOMIC DNA]</scope>
    <source>
        <strain evidence="2 3">LPG 2</strain>
    </source>
</reference>
<dbReference type="Pfam" id="PF04075">
    <property type="entry name" value="F420H2_quin_red"/>
    <property type="match status" value="1"/>
</dbReference>
<feature type="transmembrane region" description="Helical" evidence="1">
    <location>
        <begin position="12"/>
        <end position="34"/>
    </location>
</feature>
<dbReference type="Gene3D" id="2.30.110.10">
    <property type="entry name" value="Electron Transport, Fmn-binding Protein, Chain A"/>
    <property type="match status" value="1"/>
</dbReference>
<evidence type="ECO:0000313" key="2">
    <source>
        <dbReference type="EMBL" id="MBL1076967.1"/>
    </source>
</evidence>
<comment type="caution">
    <text evidence="2">The sequence shown here is derived from an EMBL/GenBank/DDBJ whole genome shotgun (WGS) entry which is preliminary data.</text>
</comment>
<keyword evidence="1" id="KW-0472">Membrane</keyword>
<dbReference type="NCBIfam" id="TIGR00026">
    <property type="entry name" value="hi_GC_TIGR00026"/>
    <property type="match status" value="1"/>
</dbReference>
<keyword evidence="1" id="KW-0812">Transmembrane</keyword>
<name>A0ABS1M8J9_9NOCA</name>
<keyword evidence="1" id="KW-1133">Transmembrane helix</keyword>
<sequence>MVANARPRGTIRFWHIINPVNSVLAALAPWWVLLETTGRRSGRRRRIPLGAGPRDSEGMDLLSVHGRRADWVRNIEADPRVRLRKGFRWRTGTATVAAATPERLSRFNSYVRNAPNAFPLEGESPVIVRVVFG</sequence>
<accession>A0ABS1M8J9</accession>